<dbReference type="SUPFAM" id="SSF52540">
    <property type="entry name" value="P-loop containing nucleoside triphosphate hydrolases"/>
    <property type="match status" value="1"/>
</dbReference>
<sequence>MVAKIMREPVSPETEQRIFELRKEVWVGYEAALEVRYHLEQLMIHPDSNRMPCMALLGRSQNGKSSILQNFLKRNPPVSDPNAEKALLPVLLIDMPAAPIEGRLYYRILSKFNVAGSARESDESMLHRICILLSHLETKMVIIDEAFNLNGGSHTQHQRMLNAIRGICTTLRVPVVISGVPQIEPILARDESIGNRFRPVYLPAWTDKRLEEYARFIKTILKHFKLANPSNLMDEHALLQLLHFSNGLLGESVKILTVLAEMAIRSGDEIIEPKHIAKEYLEAAGYVPPATGRSQSF</sequence>
<reference evidence="1 2" key="1">
    <citation type="submission" date="2017-01" db="EMBL/GenBank/DDBJ databases">
        <authorList>
            <person name="Mah S.A."/>
            <person name="Swanson W.J."/>
            <person name="Moy G.W."/>
            <person name="Vacquier V.D."/>
        </authorList>
    </citation>
    <scope>NUCLEOTIDE SEQUENCE [LARGE SCALE GENOMIC DNA]</scope>
    <source>
        <strain evidence="1 2">RU36E</strain>
    </source>
</reference>
<gene>
    <name evidence="1" type="ORF">SAMN05878282_101432</name>
</gene>
<proteinExistence type="predicted"/>
<evidence type="ECO:0000313" key="2">
    <source>
        <dbReference type="Proteomes" id="UP000185841"/>
    </source>
</evidence>
<dbReference type="InterPro" id="IPR027417">
    <property type="entry name" value="P-loop_NTPase"/>
</dbReference>
<dbReference type="Proteomes" id="UP000185841">
    <property type="component" value="Unassembled WGS sequence"/>
</dbReference>
<name>A0A1N6NNU7_AQUAC</name>
<dbReference type="Pfam" id="PF05621">
    <property type="entry name" value="TniB"/>
    <property type="match status" value="1"/>
</dbReference>
<dbReference type="EMBL" id="FTMP01000001">
    <property type="protein sequence ID" value="SIP93646.1"/>
    <property type="molecule type" value="Genomic_DNA"/>
</dbReference>
<protein>
    <submittedName>
        <fullName evidence="1">TniB protein</fullName>
    </submittedName>
</protein>
<dbReference type="InterPro" id="IPR008868">
    <property type="entry name" value="TniB"/>
</dbReference>
<dbReference type="AlphaFoldDB" id="A0A1N6NNU7"/>
<dbReference type="RefSeq" id="WP_076423716.1">
    <property type="nucleotide sequence ID" value="NZ_FTMP01000001.1"/>
</dbReference>
<evidence type="ECO:0000313" key="1">
    <source>
        <dbReference type="EMBL" id="SIP93646.1"/>
    </source>
</evidence>
<accession>A0A1N6NNU7</accession>
<organism evidence="1 2">
    <name type="scientific">Aquipseudomonas alcaligenes</name>
    <name type="common">Pseudomonas alcaligenes</name>
    <dbReference type="NCBI Taxonomy" id="43263"/>
    <lineage>
        <taxon>Bacteria</taxon>
        <taxon>Pseudomonadati</taxon>
        <taxon>Pseudomonadota</taxon>
        <taxon>Gammaproteobacteria</taxon>
        <taxon>Pseudomonadales</taxon>
        <taxon>Pseudomonadaceae</taxon>
        <taxon>Aquipseudomonas</taxon>
    </lineage>
</organism>
<dbReference type="Gene3D" id="3.40.50.300">
    <property type="entry name" value="P-loop containing nucleotide triphosphate hydrolases"/>
    <property type="match status" value="1"/>
</dbReference>